<dbReference type="PANTHER" id="PTHR33420">
    <property type="entry name" value="FIMBRIAL SUBUNIT ELFA-RELATED"/>
    <property type="match status" value="1"/>
</dbReference>
<dbReference type="EMBL" id="CATZAT010000005">
    <property type="protein sequence ID" value="CAJ0793688.1"/>
    <property type="molecule type" value="Genomic_DNA"/>
</dbReference>
<proteinExistence type="predicted"/>
<keyword evidence="1" id="KW-0732">Signal</keyword>
<evidence type="ECO:0000259" key="3">
    <source>
        <dbReference type="Pfam" id="PF00419"/>
    </source>
</evidence>
<dbReference type="Proteomes" id="UP001189663">
    <property type="component" value="Unassembled WGS sequence"/>
</dbReference>
<comment type="caution">
    <text evidence="4">The sequence shown here is derived from an EMBL/GenBank/DDBJ whole genome shotgun (WGS) entry which is preliminary data.</text>
</comment>
<organism evidence="4 5">
    <name type="scientific">Ralstonia holmesii</name>
    <dbReference type="NCBI Taxonomy" id="3058602"/>
    <lineage>
        <taxon>Bacteria</taxon>
        <taxon>Pseudomonadati</taxon>
        <taxon>Pseudomonadota</taxon>
        <taxon>Betaproteobacteria</taxon>
        <taxon>Burkholderiales</taxon>
        <taxon>Burkholderiaceae</taxon>
        <taxon>Ralstonia</taxon>
    </lineage>
</organism>
<dbReference type="AlphaFoldDB" id="A0ABC8QD35"/>
<sequence>MKMTAQLSRNSYLHKIYANPFNLAKAIYFAIGMTTAFWSMNAQAAATCSGGGVTSTLSMPATLSVPRDAVAGTNLTGWILGPSQSSAFKCNTTNINSSGAGVLYIGSGTDTGMRIADPGGTPGSARVYTTNIQGIGLAVSVRLYANNCGWTSWSKFIGADSQMYPYIAAYSCNGNTQPDGGQIAFAYVKLNDPIQAGGYITSERVVNMVPQHREVQLGGTWSPNYYQNGSTLIVPQTCSTPNVTVAMGTVQTKLFTGVGSKAALKLFNISLLNCPSGIKTVSYQIDPVTSILDSANSVVALVPSTATGVGLQLMNSYGTRLQLSQPIPFTSYSSSGGNFSIPLLAAYYQTGSVVTPGPANTFLQFTMTYQ</sequence>
<keyword evidence="2" id="KW-0472">Membrane</keyword>
<evidence type="ECO:0000256" key="2">
    <source>
        <dbReference type="SAM" id="Phobius"/>
    </source>
</evidence>
<keyword evidence="2" id="KW-0812">Transmembrane</keyword>
<evidence type="ECO:0000313" key="5">
    <source>
        <dbReference type="Proteomes" id="UP001189663"/>
    </source>
</evidence>
<dbReference type="InterPro" id="IPR000259">
    <property type="entry name" value="Adhesion_dom_fimbrial"/>
</dbReference>
<dbReference type="PANTHER" id="PTHR33420:SF3">
    <property type="entry name" value="FIMBRIAL SUBUNIT ELFA"/>
    <property type="match status" value="1"/>
</dbReference>
<dbReference type="Gene3D" id="2.60.40.1090">
    <property type="entry name" value="Fimbrial-type adhesion domain"/>
    <property type="match status" value="1"/>
</dbReference>
<dbReference type="Pfam" id="PF00419">
    <property type="entry name" value="Fimbrial"/>
    <property type="match status" value="1"/>
</dbReference>
<gene>
    <name evidence="4" type="ORF">LMG18096_02865</name>
</gene>
<keyword evidence="5" id="KW-1185">Reference proteome</keyword>
<keyword evidence="2" id="KW-1133">Transmembrane helix</keyword>
<dbReference type="InterPro" id="IPR036937">
    <property type="entry name" value="Adhesion_dom_fimbrial_sf"/>
</dbReference>
<feature type="domain" description="Fimbrial-type adhesion" evidence="3">
    <location>
        <begin position="233"/>
        <end position="370"/>
    </location>
</feature>
<dbReference type="InterPro" id="IPR008966">
    <property type="entry name" value="Adhesion_dom_sf"/>
</dbReference>
<accession>A0ABC8QD35</accession>
<dbReference type="SUPFAM" id="SSF49401">
    <property type="entry name" value="Bacterial adhesins"/>
    <property type="match status" value="1"/>
</dbReference>
<name>A0ABC8QD35_9RALS</name>
<feature type="transmembrane region" description="Helical" evidence="2">
    <location>
        <begin position="21"/>
        <end position="40"/>
    </location>
</feature>
<protein>
    <recommendedName>
        <fullName evidence="3">Fimbrial-type adhesion domain-containing protein</fullName>
    </recommendedName>
</protein>
<reference evidence="4 5" key="1">
    <citation type="submission" date="2023-07" db="EMBL/GenBank/DDBJ databases">
        <authorList>
            <person name="Peeters C."/>
        </authorList>
    </citation>
    <scope>NUCLEOTIDE SEQUENCE [LARGE SCALE GENOMIC DNA]</scope>
    <source>
        <strain evidence="4 5">LMG 18096</strain>
    </source>
</reference>
<dbReference type="RefSeq" id="WP_316684053.1">
    <property type="nucleotide sequence ID" value="NZ_CATZAT010000005.1"/>
</dbReference>
<evidence type="ECO:0000256" key="1">
    <source>
        <dbReference type="ARBA" id="ARBA00022729"/>
    </source>
</evidence>
<dbReference type="InterPro" id="IPR050263">
    <property type="entry name" value="Bact_Fimbrial_Adh_Pro"/>
</dbReference>
<dbReference type="Gene3D" id="2.60.40.3310">
    <property type="match status" value="1"/>
</dbReference>
<evidence type="ECO:0000313" key="4">
    <source>
        <dbReference type="EMBL" id="CAJ0793688.1"/>
    </source>
</evidence>